<evidence type="ECO:0000313" key="2">
    <source>
        <dbReference type="Proteomes" id="UP000198863"/>
    </source>
</evidence>
<proteinExistence type="predicted"/>
<dbReference type="AlphaFoldDB" id="A0A1G7Q6D8"/>
<dbReference type="EMBL" id="FNCF01000002">
    <property type="protein sequence ID" value="SDF94043.1"/>
    <property type="molecule type" value="Genomic_DNA"/>
</dbReference>
<sequence>MDDSAGMTTSRDLLELIADFVEARSGDGASPDDLQAIAQRFDVALTEAVIDRASVQNEA</sequence>
<keyword evidence="2" id="KW-1185">Reference proteome</keyword>
<dbReference type="Proteomes" id="UP000198863">
    <property type="component" value="Unassembled WGS sequence"/>
</dbReference>
<organism evidence="1 2">
    <name type="scientific">Klenkia brasiliensis</name>
    <dbReference type="NCBI Taxonomy" id="333142"/>
    <lineage>
        <taxon>Bacteria</taxon>
        <taxon>Bacillati</taxon>
        <taxon>Actinomycetota</taxon>
        <taxon>Actinomycetes</taxon>
        <taxon>Geodermatophilales</taxon>
        <taxon>Geodermatophilaceae</taxon>
        <taxon>Klenkia</taxon>
    </lineage>
</organism>
<gene>
    <name evidence="1" type="ORF">SAMN05660324_1371</name>
</gene>
<protein>
    <submittedName>
        <fullName evidence="1">Uncharacterized protein</fullName>
    </submittedName>
</protein>
<evidence type="ECO:0000313" key="1">
    <source>
        <dbReference type="EMBL" id="SDF94043.1"/>
    </source>
</evidence>
<reference evidence="2" key="1">
    <citation type="submission" date="2016-10" db="EMBL/GenBank/DDBJ databases">
        <authorList>
            <person name="Varghese N."/>
            <person name="Submissions S."/>
        </authorList>
    </citation>
    <scope>NUCLEOTIDE SEQUENCE [LARGE SCALE GENOMIC DNA]</scope>
    <source>
        <strain evidence="2">DSM 44526</strain>
    </source>
</reference>
<accession>A0A1G7Q6D8</accession>
<name>A0A1G7Q6D8_9ACTN</name>